<dbReference type="SMART" id="SM00283">
    <property type="entry name" value="MA"/>
    <property type="match status" value="1"/>
</dbReference>
<organism evidence="5 6">
    <name type="scientific">Sphingomonas natans</name>
    <dbReference type="NCBI Taxonomy" id="3063330"/>
    <lineage>
        <taxon>Bacteria</taxon>
        <taxon>Pseudomonadati</taxon>
        <taxon>Pseudomonadota</taxon>
        <taxon>Alphaproteobacteria</taxon>
        <taxon>Sphingomonadales</taxon>
        <taxon>Sphingomonadaceae</taxon>
        <taxon>Sphingomonas</taxon>
    </lineage>
</organism>
<keyword evidence="3" id="KW-1133">Transmembrane helix</keyword>
<feature type="transmembrane region" description="Helical" evidence="3">
    <location>
        <begin position="20"/>
        <end position="41"/>
    </location>
</feature>
<dbReference type="PANTHER" id="PTHR32089:SF112">
    <property type="entry name" value="LYSOZYME-LIKE PROTEIN-RELATED"/>
    <property type="match status" value="1"/>
</dbReference>
<evidence type="ECO:0000256" key="3">
    <source>
        <dbReference type="SAM" id="Phobius"/>
    </source>
</evidence>
<dbReference type="EMBL" id="JAUOTP010000007">
    <property type="protein sequence ID" value="MDO6415651.1"/>
    <property type="molecule type" value="Genomic_DNA"/>
</dbReference>
<dbReference type="Proteomes" id="UP001169764">
    <property type="component" value="Unassembled WGS sequence"/>
</dbReference>
<evidence type="ECO:0000256" key="1">
    <source>
        <dbReference type="ARBA" id="ARBA00023224"/>
    </source>
</evidence>
<dbReference type="PROSITE" id="PS50111">
    <property type="entry name" value="CHEMOTAXIS_TRANSDUC_2"/>
    <property type="match status" value="1"/>
</dbReference>
<feature type="transmembrane region" description="Helical" evidence="3">
    <location>
        <begin position="73"/>
        <end position="94"/>
    </location>
</feature>
<dbReference type="InterPro" id="IPR004089">
    <property type="entry name" value="MCPsignal_dom"/>
</dbReference>
<dbReference type="Gene3D" id="1.10.287.950">
    <property type="entry name" value="Methyl-accepting chemotaxis protein"/>
    <property type="match status" value="1"/>
</dbReference>
<feature type="domain" description="Methyl-accepting transducer" evidence="4">
    <location>
        <begin position="261"/>
        <end position="497"/>
    </location>
</feature>
<feature type="transmembrane region" description="Helical" evidence="3">
    <location>
        <begin position="106"/>
        <end position="132"/>
    </location>
</feature>
<proteinExistence type="predicted"/>
<comment type="caution">
    <text evidence="5">The sequence shown here is derived from an EMBL/GenBank/DDBJ whole genome shotgun (WGS) entry which is preliminary data.</text>
</comment>
<protein>
    <submittedName>
        <fullName evidence="5">Methyl-accepting chemotaxis protein</fullName>
    </submittedName>
</protein>
<feature type="transmembrane region" description="Helical" evidence="3">
    <location>
        <begin position="48"/>
        <end position="67"/>
    </location>
</feature>
<evidence type="ECO:0000256" key="2">
    <source>
        <dbReference type="PROSITE-ProRule" id="PRU00284"/>
    </source>
</evidence>
<dbReference type="PANTHER" id="PTHR32089">
    <property type="entry name" value="METHYL-ACCEPTING CHEMOTAXIS PROTEIN MCPB"/>
    <property type="match status" value="1"/>
</dbReference>
<evidence type="ECO:0000313" key="5">
    <source>
        <dbReference type="EMBL" id="MDO6415651.1"/>
    </source>
</evidence>
<gene>
    <name evidence="5" type="ORF">Q4F19_14770</name>
</gene>
<evidence type="ECO:0000259" key="4">
    <source>
        <dbReference type="PROSITE" id="PS50111"/>
    </source>
</evidence>
<keyword evidence="3" id="KW-0812">Transmembrane</keyword>
<reference evidence="5" key="1">
    <citation type="submission" date="2023-07" db="EMBL/GenBank/DDBJ databases">
        <authorList>
            <person name="Kim M."/>
        </authorList>
    </citation>
    <scope>NUCLEOTIDE SEQUENCE</scope>
    <source>
        <strain evidence="5">BIUV-7</strain>
    </source>
</reference>
<name>A0ABT8YBD7_9SPHN</name>
<keyword evidence="3" id="KW-0472">Membrane</keyword>
<dbReference type="Pfam" id="PF00015">
    <property type="entry name" value="MCPsignal"/>
    <property type="match status" value="1"/>
</dbReference>
<evidence type="ECO:0000313" key="6">
    <source>
        <dbReference type="Proteomes" id="UP001169764"/>
    </source>
</evidence>
<feature type="transmembrane region" description="Helical" evidence="3">
    <location>
        <begin position="152"/>
        <end position="173"/>
    </location>
</feature>
<dbReference type="SUPFAM" id="SSF58104">
    <property type="entry name" value="Methyl-accepting chemotaxis protein (MCP) signaling domain"/>
    <property type="match status" value="1"/>
</dbReference>
<keyword evidence="6" id="KW-1185">Reference proteome</keyword>
<keyword evidence="1 2" id="KW-0807">Transducer</keyword>
<sequence>MRPLIPVLDVPLEVATLQRAGVRAIVAAAWVLVLLFAIGGWMAGTHDMGIVLVCGVVANLLPTRAALRGDHDGVTRLMAGTLAFIYPALGVFLMRGFAWQVDAHMYFFAALAALTVLCDWRPIVLVAILIALHHLLLDAFAPSWVFIGSGNIGRVAFHAGAVVFESGFLVYVVQQLRLRMTRQIAQRDESERLAAEAISARDQLHAAMLKAQAAEQAASDERHRRHAAEAAAGERRRHDMLALAEAFQASVLDAVRSVGVASSDLDSSARSLDGIAQSATRDSEAMARTARRSLDDARQLATRVRDLAGSVSAISGRVSEQARLGGEARAASASSHHTVAGLADHSATIGGFVQSIQQIARRTNLLALNATIEAAHAGDAGRGFAVVAQEVKALARQAGGASSEIQALASAIDSGAEEVNEALGAIEGMIAQLSRTAEAISEDVERHGLTALAAESIADQTASSAADIAAEAIGAARAAETTAALSAKVTGAASGLSGTARALQEATERFVDQIKAA</sequence>
<accession>A0ABT8YBD7</accession>